<dbReference type="PANTHER" id="PTHR24006">
    <property type="entry name" value="UBIQUITIN CARBOXYL-TERMINAL HYDROLASE"/>
    <property type="match status" value="1"/>
</dbReference>
<feature type="region of interest" description="Disordered" evidence="1">
    <location>
        <begin position="686"/>
        <end position="705"/>
    </location>
</feature>
<protein>
    <recommendedName>
        <fullName evidence="2">USP domain-containing protein</fullName>
    </recommendedName>
</protein>
<dbReference type="InterPro" id="IPR001394">
    <property type="entry name" value="Peptidase_C19_UCH"/>
</dbReference>
<comment type="caution">
    <text evidence="3">The sequence shown here is derived from an EMBL/GenBank/DDBJ whole genome shotgun (WGS) entry which is preliminary data.</text>
</comment>
<reference evidence="3 4" key="1">
    <citation type="journal article" date="2020" name="G3 (Bethesda)">
        <title>Improved Reference Genome for Cyclotella cryptica CCMP332, a Model for Cell Wall Morphogenesis, Salinity Adaptation, and Lipid Production in Diatoms (Bacillariophyta).</title>
        <authorList>
            <person name="Roberts W.R."/>
            <person name="Downey K.M."/>
            <person name="Ruck E.C."/>
            <person name="Traller J.C."/>
            <person name="Alverson A.J."/>
        </authorList>
    </citation>
    <scope>NUCLEOTIDE SEQUENCE [LARGE SCALE GENOMIC DNA]</scope>
    <source>
        <strain evidence="3 4">CCMP332</strain>
    </source>
</reference>
<accession>A0ABD3QTC3</accession>
<feature type="compositionally biased region" description="Polar residues" evidence="1">
    <location>
        <begin position="2989"/>
        <end position="2998"/>
    </location>
</feature>
<dbReference type="InterPro" id="IPR018200">
    <property type="entry name" value="USP_CS"/>
</dbReference>
<feature type="domain" description="USP" evidence="2">
    <location>
        <begin position="1783"/>
        <end position="2272"/>
    </location>
</feature>
<dbReference type="PROSITE" id="PS00973">
    <property type="entry name" value="USP_2"/>
    <property type="match status" value="1"/>
</dbReference>
<dbReference type="InterPro" id="IPR028889">
    <property type="entry name" value="USP"/>
</dbReference>
<feature type="region of interest" description="Disordered" evidence="1">
    <location>
        <begin position="216"/>
        <end position="238"/>
    </location>
</feature>
<keyword evidence="4" id="KW-1185">Reference proteome</keyword>
<feature type="compositionally biased region" description="Low complexity" evidence="1">
    <location>
        <begin position="164"/>
        <end position="177"/>
    </location>
</feature>
<dbReference type="InterPro" id="IPR038765">
    <property type="entry name" value="Papain-like_cys_pep_sf"/>
</dbReference>
<feature type="region of interest" description="Disordered" evidence="1">
    <location>
        <begin position="2968"/>
        <end position="3014"/>
    </location>
</feature>
<feature type="compositionally biased region" description="Basic and acidic residues" evidence="1">
    <location>
        <begin position="2147"/>
        <end position="2156"/>
    </location>
</feature>
<dbReference type="InterPro" id="IPR050164">
    <property type="entry name" value="Peptidase_C19"/>
</dbReference>
<evidence type="ECO:0000256" key="1">
    <source>
        <dbReference type="SAM" id="MobiDB-lite"/>
    </source>
</evidence>
<dbReference type="PROSITE" id="PS50235">
    <property type="entry name" value="USP_3"/>
    <property type="match status" value="1"/>
</dbReference>
<feature type="region of interest" description="Disordered" evidence="1">
    <location>
        <begin position="2147"/>
        <end position="2179"/>
    </location>
</feature>
<feature type="region of interest" description="Disordered" evidence="1">
    <location>
        <begin position="160"/>
        <end position="186"/>
    </location>
</feature>
<organism evidence="3 4">
    <name type="scientific">Cyclotella cryptica</name>
    <dbReference type="NCBI Taxonomy" id="29204"/>
    <lineage>
        <taxon>Eukaryota</taxon>
        <taxon>Sar</taxon>
        <taxon>Stramenopiles</taxon>
        <taxon>Ochrophyta</taxon>
        <taxon>Bacillariophyta</taxon>
        <taxon>Coscinodiscophyceae</taxon>
        <taxon>Thalassiosirophycidae</taxon>
        <taxon>Stephanodiscales</taxon>
        <taxon>Stephanodiscaceae</taxon>
        <taxon>Cyclotella</taxon>
    </lineage>
</organism>
<dbReference type="Proteomes" id="UP001516023">
    <property type="component" value="Unassembled WGS sequence"/>
</dbReference>
<dbReference type="PANTHER" id="PTHR24006:SF827">
    <property type="entry name" value="UBIQUITIN CARBOXYL-TERMINAL HYDROLASE 34"/>
    <property type="match status" value="1"/>
</dbReference>
<evidence type="ECO:0000313" key="4">
    <source>
        <dbReference type="Proteomes" id="UP001516023"/>
    </source>
</evidence>
<dbReference type="SUPFAM" id="SSF54001">
    <property type="entry name" value="Cysteine proteinases"/>
    <property type="match status" value="1"/>
</dbReference>
<sequence length="3167" mass="353164">MPPAVESLECARRYLQPPPQSTPDAIKNYSCPAARSFADSRMNTIISILLEQQPAKIGPQERECVEKSVRCALTIVRDDLERLAQASHAPDGIDVCSTLPVLHHILHKKKIYYRGAKAQWSSNPAASPDVRNQMISTFKRLRGFTFLGIYLKERALLTQPHSTQQNSHHAHQQQQQQQPPPNLVTTPVFPPLDTLQIILEALKECVPLPYEQQRVNYDNNSANNNNNNNNSNNNNKNLNMKESADEEAKHDILLITTSIMSHLLHLDEETLKRLSPDAIRGITYHLQRIYERLALSDPPAIYDYYAFSRSLVLKLITSSSLPLKLLGWTALEEIIEASGEKRPPPKCYLVKGAGLDFINGIYEFDPKKIGEGGWIRNGVDVSYIRRIPEEEFHDCVDPAAAASAAASSSTSSAVNVVVGGGGGTVVVGGGGAVGGASSATTPTTTTASAIPTEGAGKTLTLFRCTMRSQQKWWFISEADEDQPGTDKDIDYYQHKSKPQEESLPSISGWATCRAGVDPPPTLKPMGLMVPPGEEENTLECVLAKWAIENGVIELVLGDSIHREIVARSTALIKFLASMCKDDSMEGEDGSMVVASSSPMHTEKVPNERYCLKLSHLLLAWKTCTSKTDAAVSAEIYNLLVSILPSLPEDLAVPLIQAIRSEVDKGNHNFFEVSEFGCAIANMSESHSNKNSGGGNSNNNNNAEYPNPISVRSQVREEILSLQWAILTHEDAWTLKSYDAIKKYVSSEIRRVEPVANEMRNRFLLHCREILSRNSGGESSTINETHALYMVQLTRFVLESYPRDRTDAVLVISDGEDERSSSLADLLLMELTAYLNRRRTIPTAPPVRKPSSASVAVPEFNYSRALSERLQILRYVYGLSSTSEMTSQQLDHLWSLCTLPVDREAIMDFLADASNAEIGPLLRPETNKGQMTPGNQLHAVFSNEVSIHVFGNLFCSANVGWECLGEVAFCSFQTLFKSLVHGNMQDSVIKDRAIDALWRICLSAGNENVATNAMTELLSVYSRCDNVSRPNAPNETDGENTLIHSGNLFSKRIFECLFQVKEHLQRGDDSSLRSAERCIKILKRAFNMSTLGGGVHAVADRLLTTCNTAASSELPRNPANELDLNMYLKEIPHGLRGVSSCKTVSVMAKKIGSCDRFTLEIHPLQTLASIKMQVAQRCNHDVQMIKLSNISGRSSNDVRPAQRPNFSAYPDTSIAASLRISEGSELIFALCDKILEPVEVPWSSTTVISGDYALDLSGLLDDEGSDDSFGVFFDTLISVLESLPAARTIDSSEECSAQNASVDSHSLVWDVLMAMPTNVRVSDFVTKAAREWRARESNNSGDAMAIDSSWSSLIDIQHFERSVYVLQVLDFSLRPPPHLFSCLPADTAEILADKMRLTAHEFRTDFIRSGGFEAVLRLFVESGTAEKKTRRRMRMGNEFALRILSNCFFSESAISDGEAKISKEGLEMMKTFPNIGDFLRSLMYIVVDDEGVADAAILRVLRLIEAMLKSGHIFTSGFERLPEKVTEKFLTSLLLWEGSLTSIKSAAQIRKKTEDLILEIPLLSSSALPFLVGALADIDSLTDGSNEFFAVLMKLVAAAKGRPRNDSMDREMEDLGTAVCDKLASYPRPTGDNEHIDYSTGVLCGCLKLLISLIDLMGGSYLQKGSRLLLEKLNNEPWCQGPEKNEESVALINLMGSIFDCFVSSCQSPGSPPICCDKESRQLAFHVVVASAQACHDGDGYGVLVTKISDIMSHVAPAIRHVWGHNVTVDDGNNQRASNTAKYSGLKNQGCTCYMNSVLQQLFMMPMLRKSLCSAEVPTSLRSSGGGAMSEGHALVGKKISLHWDCGNNYDAIVDNFDEKTGMHTISYFPIQLSGPLKQQQTMPDISRLPPELPEQFILREGRPGRETGAFEILSSIAMHMAPLPGDNSQETGSAMDGTNVSETEDEASSRKLLEEVQRTFVNLDEARGRCFDPRSLVEASNCLKLEFDVWQQNDASEFAMKLLDRLEISLKRWSPSVFKYLAHTFGLKTTKQKICKECGLKTSREENLMNIDCQIRNKSTIHEALSTLCEDEIMEGDNKVLCDRCKVKTNTVLRTAISALPDVLVLSLKRFDLDYTTFETVKLNSRCEFGQALNMKQYTMEAKELLEGASTEEPKSETCSMMDLGDNESNDEGSKDPLSKLPDEDYEYRLVGVLVHAGVAQGGHYYSFIKDRTSDKWYRFDDEDVTPFDPSMIEQECFGGKVKKETKFPNGHVHTVENEQFANALMLFYEKVKPVKMDGFGEGETAAGTPMDEEVDPSGRALSLTNGYDVFLPSVRKSNSTHGWQSFLLTPEFQCFINDILCRATSVLPPSHRNDVMDYGTTPETSPIESGSWRFGVVQLALSFMFDMLFHLSLERHALEKWSARIIQIFSSSPIVTEAFVYDLAKRTRCVYGNWIRAYTVECSDEPSRRTAQHIFASAIGRQLVKKNEQQLLQEWSRGWISEWHHRQVELRKGIHRLTPMPTDLTADSYAPLEDISKIGVTATAIGVILSFITLLLELSPRIVQSRVDLCFFIKLLARYDSIEGRYLRDAMAHAQLPVRLICFAWRDKFHNGIPSLNFLTSLYPGACLGSTVAVSMSKHESQNILQMGMNNTGMNGGGNQFAQTPYDVQLCVEVFACLMGMPWCVFEEITYDTGEVFRGRSVIRLTPLAIEALTAVFEESKSSAKGMSKRDIQQYMKRCGIRDIPPQRIEQILLKHAIADDKDDAKVLPLSGFLDYYQSYAVTHELLMFGFRPNLTRMPPNARWHMDEATGTKQHYNLYESIAIDVASNHSLLTEMVPFIELGLWNTHFLYFTLETNRIAAQYIHAALAYGKDSNAMIVECLRTFNSAQHYWNSEISHVCRTGLALLAGIPDNKQQDRISTIMINNSNQIEGAGLLIFAQKMHQYDSNDQRDRAEKSLHMIRELRRQYAVAKWMSENRAHWAWMEPDGAPEVMNPQQSRGDYSGRRGGTNQQQSVPHSENSDDEDEYEDDEDSRFGQEMIYNEILVEGCGIPDINGVYKRCGHCDDVPKYSKTGVWDGREEDFMLFRCKLTDNTRRWYISIVPGNRFCMIACLSHNECFSNPFPATVHPGTTKDIDFYYAQGYLGQSILPPVDGWCAIRSIGIEPGPRVTPKGAGTAWNEDQEDYL</sequence>
<evidence type="ECO:0000259" key="2">
    <source>
        <dbReference type="PROSITE" id="PS50235"/>
    </source>
</evidence>
<dbReference type="EMBL" id="JABMIG020000012">
    <property type="protein sequence ID" value="KAL3803703.1"/>
    <property type="molecule type" value="Genomic_DNA"/>
</dbReference>
<name>A0ABD3QTC3_9STRA</name>
<proteinExistence type="predicted"/>
<dbReference type="Pfam" id="PF00443">
    <property type="entry name" value="UCH"/>
    <property type="match status" value="1"/>
</dbReference>
<evidence type="ECO:0000313" key="3">
    <source>
        <dbReference type="EMBL" id="KAL3803703.1"/>
    </source>
</evidence>
<feature type="compositionally biased region" description="Acidic residues" evidence="1">
    <location>
        <begin position="3002"/>
        <end position="3013"/>
    </location>
</feature>
<gene>
    <name evidence="3" type="ORF">HJC23_003757</name>
</gene>
<feature type="compositionally biased region" description="Polar residues" evidence="1">
    <location>
        <begin position="1926"/>
        <end position="1941"/>
    </location>
</feature>
<dbReference type="Gene3D" id="3.90.70.10">
    <property type="entry name" value="Cysteine proteinases"/>
    <property type="match status" value="2"/>
</dbReference>
<feature type="region of interest" description="Disordered" evidence="1">
    <location>
        <begin position="1924"/>
        <end position="1949"/>
    </location>
</feature>